<evidence type="ECO:0000313" key="3">
    <source>
        <dbReference type="Proteomes" id="UP000515743"/>
    </source>
</evidence>
<evidence type="ECO:0000313" key="2">
    <source>
        <dbReference type="EMBL" id="QNE89419.1"/>
    </source>
</evidence>
<feature type="domain" description="Beta-lactamase-related" evidence="1">
    <location>
        <begin position="71"/>
        <end position="309"/>
    </location>
</feature>
<dbReference type="GO" id="GO:0016787">
    <property type="term" value="F:hydrolase activity"/>
    <property type="evidence" value="ECO:0007669"/>
    <property type="project" value="UniProtKB-KW"/>
</dbReference>
<name>A0A7G7CPA3_9CORY</name>
<dbReference type="Gene3D" id="3.40.710.10">
    <property type="entry name" value="DD-peptidase/beta-lactamase superfamily"/>
    <property type="match status" value="1"/>
</dbReference>
<dbReference type="InterPro" id="IPR001466">
    <property type="entry name" value="Beta-lactam-related"/>
</dbReference>
<accession>A0A7G7CPA3</accession>
<dbReference type="InterPro" id="IPR012338">
    <property type="entry name" value="Beta-lactam/transpept-like"/>
</dbReference>
<dbReference type="PANTHER" id="PTHR46825">
    <property type="entry name" value="D-ALANYL-D-ALANINE-CARBOXYPEPTIDASE/ENDOPEPTIDASE AMPH"/>
    <property type="match status" value="1"/>
</dbReference>
<keyword evidence="3" id="KW-1185">Reference proteome</keyword>
<dbReference type="Pfam" id="PF00144">
    <property type="entry name" value="Beta-lactamase"/>
    <property type="match status" value="1"/>
</dbReference>
<keyword evidence="2" id="KW-0378">Hydrolase</keyword>
<protein>
    <submittedName>
        <fullName evidence="2">Serine hydrolase</fullName>
    </submittedName>
</protein>
<gene>
    <name evidence="2" type="ORF">H0194_10370</name>
</gene>
<reference evidence="2 3" key="1">
    <citation type="submission" date="2020-07" db="EMBL/GenBank/DDBJ databases">
        <title>Complete genome and description of Corynebacterium incognita strain Marseille-Q3630 sp. nov.</title>
        <authorList>
            <person name="Boxberger M."/>
        </authorList>
    </citation>
    <scope>NUCLEOTIDE SEQUENCE [LARGE SCALE GENOMIC DNA]</scope>
    <source>
        <strain evidence="2 3">Marseille-Q3630</strain>
    </source>
</reference>
<dbReference type="InterPro" id="IPR050491">
    <property type="entry name" value="AmpC-like"/>
</dbReference>
<dbReference type="PANTHER" id="PTHR46825:SF9">
    <property type="entry name" value="BETA-LACTAMASE-RELATED DOMAIN-CONTAINING PROTEIN"/>
    <property type="match status" value="1"/>
</dbReference>
<dbReference type="AlphaFoldDB" id="A0A7G7CPA3"/>
<dbReference type="EMBL" id="CP059404">
    <property type="protein sequence ID" value="QNE89419.1"/>
    <property type="molecule type" value="Genomic_DNA"/>
</dbReference>
<dbReference type="Proteomes" id="UP000515743">
    <property type="component" value="Chromosome"/>
</dbReference>
<dbReference type="KEGG" id="cik:H0194_10370"/>
<evidence type="ECO:0000259" key="1">
    <source>
        <dbReference type="Pfam" id="PF00144"/>
    </source>
</evidence>
<proteinExistence type="predicted"/>
<dbReference type="RefSeq" id="WP_185175793.1">
    <property type="nucleotide sequence ID" value="NZ_CP059404.1"/>
</dbReference>
<sequence>MNTTPTRLLAIVVTTLSVAGILFALGPRPISMAENQTGDKTLSNTILNNAKPGHHQISSFALFGDDVVFGGLGADADTEIEIGSITKTFTAELLRQQIEAGDISLDTRVGEILDVGDTAIADVTMKELATHTSGLPRVRVTLRSLTAGFSNVNPYAGETTHDIIHKASNSKLSKRGESNYSNLGFGLLGAVLAENAKVTYPELVQRQIFQPLNMNDTYVMEPGTVPETAPRGLSFNGKSADPWEMEGCAAAGAIRSTPRDMVKFAKHMLEITPPEYTWIAEEDGIFWHNGGTGGYSTMLLIDVAQQRAAFVAGDTPQDTEYLAKQLLEVKEQ</sequence>
<organism evidence="2 3">
    <name type="scientific">Corynebacterium incognita</name>
    <dbReference type="NCBI Taxonomy" id="2754725"/>
    <lineage>
        <taxon>Bacteria</taxon>
        <taxon>Bacillati</taxon>
        <taxon>Actinomycetota</taxon>
        <taxon>Actinomycetes</taxon>
        <taxon>Mycobacteriales</taxon>
        <taxon>Corynebacteriaceae</taxon>
        <taxon>Corynebacterium</taxon>
    </lineage>
</organism>
<dbReference type="SUPFAM" id="SSF56601">
    <property type="entry name" value="beta-lactamase/transpeptidase-like"/>
    <property type="match status" value="1"/>
</dbReference>